<sequence length="107" mass="10922">MALPVETAKLPRRVYGAGLLVLGIGNLSYGVGQYVAGTQLPVLSLVQLVMGVTLFLIGGLVVVESDRLSTPDLSDRALLAIGVVGGVVGVYMTIAGIVVLRATPGGF</sequence>
<proteinExistence type="predicted"/>
<organism evidence="3 5">
    <name type="scientific">Halapricum hydrolyticum</name>
    <dbReference type="NCBI Taxonomy" id="2979991"/>
    <lineage>
        <taxon>Archaea</taxon>
        <taxon>Methanobacteriati</taxon>
        <taxon>Methanobacteriota</taxon>
        <taxon>Stenosarchaea group</taxon>
        <taxon>Halobacteria</taxon>
        <taxon>Halobacteriales</taxon>
        <taxon>Haloarculaceae</taxon>
        <taxon>Halapricum</taxon>
    </lineage>
</organism>
<dbReference type="EMBL" id="JAOPKD010000012">
    <property type="protein sequence ID" value="MCU4727612.1"/>
    <property type="molecule type" value="Genomic_DNA"/>
</dbReference>
<gene>
    <name evidence="3" type="ORF">OB914_11610</name>
    <name evidence="2" type="ORF">OB916_11580</name>
</gene>
<accession>A0AAE3ICE6</accession>
<feature type="transmembrane region" description="Helical" evidence="1">
    <location>
        <begin position="14"/>
        <end position="36"/>
    </location>
</feature>
<dbReference type="Proteomes" id="UP001208186">
    <property type="component" value="Unassembled WGS sequence"/>
</dbReference>
<comment type="caution">
    <text evidence="3">The sequence shown here is derived from an EMBL/GenBank/DDBJ whole genome shotgun (WGS) entry which is preliminary data.</text>
</comment>
<dbReference type="EMBL" id="JAOPKC010000013">
    <property type="protein sequence ID" value="MCU4718702.1"/>
    <property type="molecule type" value="Genomic_DNA"/>
</dbReference>
<feature type="transmembrane region" description="Helical" evidence="1">
    <location>
        <begin position="42"/>
        <end position="65"/>
    </location>
</feature>
<dbReference type="Proteomes" id="UP001209746">
    <property type="component" value="Unassembled WGS sequence"/>
</dbReference>
<keyword evidence="1" id="KW-0812">Transmembrane</keyword>
<protein>
    <submittedName>
        <fullName evidence="3">Uncharacterized protein</fullName>
    </submittedName>
</protein>
<keyword evidence="1" id="KW-1133">Transmembrane helix</keyword>
<name>A0AAE3ICE6_9EURY</name>
<feature type="transmembrane region" description="Helical" evidence="1">
    <location>
        <begin position="77"/>
        <end position="100"/>
    </location>
</feature>
<evidence type="ECO:0000313" key="3">
    <source>
        <dbReference type="EMBL" id="MCU4727612.1"/>
    </source>
</evidence>
<keyword evidence="4" id="KW-1185">Reference proteome</keyword>
<keyword evidence="1" id="KW-0472">Membrane</keyword>
<evidence type="ECO:0000313" key="2">
    <source>
        <dbReference type="EMBL" id="MCU4718702.1"/>
    </source>
</evidence>
<dbReference type="AlphaFoldDB" id="A0AAE3ICE6"/>
<dbReference type="RefSeq" id="WP_315909454.1">
    <property type="nucleotide sequence ID" value="NZ_JAOPKC010000013.1"/>
</dbReference>
<evidence type="ECO:0000313" key="4">
    <source>
        <dbReference type="Proteomes" id="UP001208186"/>
    </source>
</evidence>
<evidence type="ECO:0000256" key="1">
    <source>
        <dbReference type="SAM" id="Phobius"/>
    </source>
</evidence>
<reference evidence="3" key="1">
    <citation type="submission" date="2023-02" db="EMBL/GenBank/DDBJ databases">
        <title>Enrichment on poylsaccharides allowed isolation of novel metabolic and taxonomic groups of Haloarchaea.</title>
        <authorList>
            <person name="Sorokin D.Y."/>
            <person name="Elcheninov A.G."/>
            <person name="Khizhniak T.V."/>
            <person name="Kolganova T.V."/>
            <person name="Kublanov I.V."/>
        </authorList>
    </citation>
    <scope>NUCLEOTIDE SEQUENCE</scope>
    <source>
        <strain evidence="2 4">HArc-curdl5-1</strain>
        <strain evidence="3">HArc-curdl7</strain>
    </source>
</reference>
<evidence type="ECO:0000313" key="5">
    <source>
        <dbReference type="Proteomes" id="UP001209746"/>
    </source>
</evidence>